<dbReference type="EMBL" id="JAUYVO010000010">
    <property type="protein sequence ID" value="MDP2523809.1"/>
    <property type="molecule type" value="Genomic_DNA"/>
</dbReference>
<accession>A0AAW7XJT4</accession>
<dbReference type="SUPFAM" id="SSF54523">
    <property type="entry name" value="Pili subunits"/>
    <property type="match status" value="1"/>
</dbReference>
<protein>
    <submittedName>
        <fullName evidence="2">Prepilin-type N-terminal cleavage/methylation domain-containing protein</fullName>
    </submittedName>
</protein>
<keyword evidence="1" id="KW-0812">Transmembrane</keyword>
<name>A0AAW7XJT4_9GAMM</name>
<dbReference type="AlphaFoldDB" id="A0AAW7XJT4"/>
<sequence>MVQHALLRKPQSGFTIIELVVVIVLLGVLAATALPRFIDISTDAQKAVLQSMGGSILSAANLVHAKAVIQGVSNEPLTTIDLDGDGVDDVEIRYGYPSASRNNGLSKIMGGDFSTGWTWSTTYGDTRFWLTTAKLGGRSGVYVNQTAVLNSGCYILYDPATTQGGSPAVSFVTTNC</sequence>
<dbReference type="Proteomes" id="UP001169862">
    <property type="component" value="Unassembled WGS sequence"/>
</dbReference>
<organism evidence="2 4">
    <name type="scientific">Neptunomonas phycophila</name>
    <dbReference type="NCBI Taxonomy" id="1572645"/>
    <lineage>
        <taxon>Bacteria</taxon>
        <taxon>Pseudomonadati</taxon>
        <taxon>Pseudomonadota</taxon>
        <taxon>Gammaproteobacteria</taxon>
        <taxon>Oceanospirillales</taxon>
        <taxon>Oceanospirillaceae</taxon>
        <taxon>Neptunomonas</taxon>
    </lineage>
</organism>
<comment type="caution">
    <text evidence="2">The sequence shown here is derived from an EMBL/GenBank/DDBJ whole genome shotgun (WGS) entry which is preliminary data.</text>
</comment>
<reference evidence="2" key="1">
    <citation type="submission" date="2023-07" db="EMBL/GenBank/DDBJ databases">
        <title>Genome content predicts the carbon catabolic preferences of heterotrophic bacteria.</title>
        <authorList>
            <person name="Gralka M."/>
        </authorList>
    </citation>
    <scope>NUCLEOTIDE SEQUENCE</scope>
    <source>
        <strain evidence="3">5G01</strain>
        <strain evidence="2">I2M16</strain>
    </source>
</reference>
<evidence type="ECO:0000256" key="1">
    <source>
        <dbReference type="SAM" id="Phobius"/>
    </source>
</evidence>
<evidence type="ECO:0000313" key="4">
    <source>
        <dbReference type="Proteomes" id="UP001169862"/>
    </source>
</evidence>
<dbReference type="Pfam" id="PF07963">
    <property type="entry name" value="N_methyl"/>
    <property type="match status" value="1"/>
</dbReference>
<gene>
    <name evidence="2" type="ORF">Q4490_10410</name>
    <name evidence="3" type="ORF">Q8W30_14635</name>
</gene>
<dbReference type="RefSeq" id="WP_303496740.1">
    <property type="nucleotide sequence ID" value="NZ_JAUOPG010000006.1"/>
</dbReference>
<dbReference type="NCBIfam" id="TIGR02532">
    <property type="entry name" value="IV_pilin_GFxxxE"/>
    <property type="match status" value="1"/>
</dbReference>
<keyword evidence="1" id="KW-0472">Membrane</keyword>
<evidence type="ECO:0000313" key="5">
    <source>
        <dbReference type="Proteomes" id="UP001177341"/>
    </source>
</evidence>
<dbReference type="InterPro" id="IPR012902">
    <property type="entry name" value="N_methyl_site"/>
</dbReference>
<dbReference type="EMBL" id="JAUOPG010000006">
    <property type="protein sequence ID" value="MDO6453976.1"/>
    <property type="molecule type" value="Genomic_DNA"/>
</dbReference>
<feature type="transmembrane region" description="Helical" evidence="1">
    <location>
        <begin position="12"/>
        <end position="34"/>
    </location>
</feature>
<dbReference type="Gene3D" id="3.30.700.10">
    <property type="entry name" value="Glycoprotein, Type 4 Pilin"/>
    <property type="match status" value="1"/>
</dbReference>
<dbReference type="Proteomes" id="UP001177341">
    <property type="component" value="Unassembled WGS sequence"/>
</dbReference>
<keyword evidence="5" id="KW-1185">Reference proteome</keyword>
<proteinExistence type="predicted"/>
<evidence type="ECO:0000313" key="3">
    <source>
        <dbReference type="EMBL" id="MDP2523809.1"/>
    </source>
</evidence>
<evidence type="ECO:0000313" key="2">
    <source>
        <dbReference type="EMBL" id="MDO6453976.1"/>
    </source>
</evidence>
<keyword evidence="1" id="KW-1133">Transmembrane helix</keyword>
<dbReference type="InterPro" id="IPR045584">
    <property type="entry name" value="Pilin-like"/>
</dbReference>